<dbReference type="AlphaFoldDB" id="A0AAV4SME4"/>
<proteinExistence type="predicted"/>
<name>A0AAV4SME4_CAEEX</name>
<sequence length="206" mass="22820">MEMKEITPQSISANARTPRYADAVLLSTAGRVMDGGEEFICGPLIKQVLMSDVGTSKSLGAVCDGGASFNASTSENCFVPKPHVPSLNASAYTLCVKFRNYLSEDRDLPSRTRLNALRPSSIRPSRGVHLRRDPKAQMRRPQPLRIIHQNDRPRPIRVRTRRPRKVSILGFEGKVKAILGTEGMHAGAFLATRRTTLPLLLFKNTQ</sequence>
<dbReference type="EMBL" id="BPLR01009776">
    <property type="protein sequence ID" value="GIY34499.1"/>
    <property type="molecule type" value="Genomic_DNA"/>
</dbReference>
<protein>
    <submittedName>
        <fullName evidence="1">Uncharacterized protein</fullName>
    </submittedName>
</protein>
<evidence type="ECO:0000313" key="1">
    <source>
        <dbReference type="EMBL" id="GIY34499.1"/>
    </source>
</evidence>
<reference evidence="1 2" key="1">
    <citation type="submission" date="2021-06" db="EMBL/GenBank/DDBJ databases">
        <title>Caerostris extrusa draft genome.</title>
        <authorList>
            <person name="Kono N."/>
            <person name="Arakawa K."/>
        </authorList>
    </citation>
    <scope>NUCLEOTIDE SEQUENCE [LARGE SCALE GENOMIC DNA]</scope>
</reference>
<gene>
    <name evidence="1" type="ORF">CEXT_254051</name>
</gene>
<comment type="caution">
    <text evidence="1">The sequence shown here is derived from an EMBL/GenBank/DDBJ whole genome shotgun (WGS) entry which is preliminary data.</text>
</comment>
<dbReference type="Proteomes" id="UP001054945">
    <property type="component" value="Unassembled WGS sequence"/>
</dbReference>
<organism evidence="1 2">
    <name type="scientific">Caerostris extrusa</name>
    <name type="common">Bark spider</name>
    <name type="synonym">Caerostris bankana</name>
    <dbReference type="NCBI Taxonomy" id="172846"/>
    <lineage>
        <taxon>Eukaryota</taxon>
        <taxon>Metazoa</taxon>
        <taxon>Ecdysozoa</taxon>
        <taxon>Arthropoda</taxon>
        <taxon>Chelicerata</taxon>
        <taxon>Arachnida</taxon>
        <taxon>Araneae</taxon>
        <taxon>Araneomorphae</taxon>
        <taxon>Entelegynae</taxon>
        <taxon>Araneoidea</taxon>
        <taxon>Araneidae</taxon>
        <taxon>Caerostris</taxon>
    </lineage>
</organism>
<accession>A0AAV4SME4</accession>
<keyword evidence="2" id="KW-1185">Reference proteome</keyword>
<evidence type="ECO:0000313" key="2">
    <source>
        <dbReference type="Proteomes" id="UP001054945"/>
    </source>
</evidence>